<keyword evidence="2" id="KW-0812">Transmembrane</keyword>
<evidence type="ECO:0008006" key="5">
    <source>
        <dbReference type="Google" id="ProtNLM"/>
    </source>
</evidence>
<dbReference type="EMBL" id="CP146606">
    <property type="protein sequence ID" value="WYK16857.1"/>
    <property type="molecule type" value="Genomic_DNA"/>
</dbReference>
<organism evidence="3 4">
    <name type="scientific">Roseovarius rhodophyticola</name>
    <dbReference type="NCBI Taxonomy" id="3080827"/>
    <lineage>
        <taxon>Bacteria</taxon>
        <taxon>Pseudomonadati</taxon>
        <taxon>Pseudomonadota</taxon>
        <taxon>Alphaproteobacteria</taxon>
        <taxon>Rhodobacterales</taxon>
        <taxon>Roseobacteraceae</taxon>
        <taxon>Roseovarius</taxon>
    </lineage>
</organism>
<dbReference type="RefSeq" id="WP_317056924.1">
    <property type="nucleotide sequence ID" value="NZ_CP146606.1"/>
</dbReference>
<reference evidence="3 4" key="1">
    <citation type="submission" date="2024-02" db="EMBL/GenBank/DDBJ databases">
        <title>Roseovarius strain W115 nov., isolated from a marine algae.</title>
        <authorList>
            <person name="Lee M.W."/>
            <person name="Lee J.K."/>
            <person name="Kim J.M."/>
            <person name="Choi D.G."/>
            <person name="Baek J.H."/>
            <person name="Bayburt H."/>
            <person name="Jung J.J."/>
            <person name="Han D.M."/>
            <person name="Jeon C.O."/>
        </authorList>
    </citation>
    <scope>NUCLEOTIDE SEQUENCE [LARGE SCALE GENOMIC DNA]</scope>
    <source>
        <strain evidence="3 4">W115</strain>
    </source>
</reference>
<feature type="transmembrane region" description="Helical" evidence="2">
    <location>
        <begin position="168"/>
        <end position="187"/>
    </location>
</feature>
<name>A0ABZ2TAX6_9RHOB</name>
<protein>
    <recommendedName>
        <fullName evidence="5">Aspartate carbamoyltransferase catalytic subunit</fullName>
    </recommendedName>
</protein>
<evidence type="ECO:0000313" key="3">
    <source>
        <dbReference type="EMBL" id="WYK16857.1"/>
    </source>
</evidence>
<keyword evidence="2" id="KW-0472">Membrane</keyword>
<sequence>MTEALQVRENERGVVRLFTVDKDAEGAKKISIEPDWEADADDPPWPLRDALGVTYLDSDFIELFDVRDLDDLGLTGYMVEGLGIAEADVAQHRAQLEAIKGLVLLVYSSALGGFETTLRPKSPLRWVGTFVEERPPVTFEPMPSEAAQGDIAPEEKPRPSDAAMSGRVAMVVLLVLFALTAVVIWVAS</sequence>
<dbReference type="Proteomes" id="UP001281305">
    <property type="component" value="Chromosome"/>
</dbReference>
<evidence type="ECO:0000313" key="4">
    <source>
        <dbReference type="Proteomes" id="UP001281305"/>
    </source>
</evidence>
<keyword evidence="4" id="KW-1185">Reference proteome</keyword>
<proteinExistence type="predicted"/>
<evidence type="ECO:0000256" key="1">
    <source>
        <dbReference type="SAM" id="MobiDB-lite"/>
    </source>
</evidence>
<accession>A0ABZ2TAX6</accession>
<keyword evidence="2" id="KW-1133">Transmembrane helix</keyword>
<gene>
    <name evidence="3" type="ORF">RZS32_010490</name>
</gene>
<feature type="region of interest" description="Disordered" evidence="1">
    <location>
        <begin position="138"/>
        <end position="160"/>
    </location>
</feature>
<evidence type="ECO:0000256" key="2">
    <source>
        <dbReference type="SAM" id="Phobius"/>
    </source>
</evidence>